<accession>A0ABN3RLX2</accession>
<evidence type="ECO:0000313" key="3">
    <source>
        <dbReference type="Proteomes" id="UP001500151"/>
    </source>
</evidence>
<name>A0ABN3RLX2_9ACTN</name>
<reference evidence="2 3" key="1">
    <citation type="journal article" date="2019" name="Int. J. Syst. Evol. Microbiol.">
        <title>The Global Catalogue of Microorganisms (GCM) 10K type strain sequencing project: providing services to taxonomists for standard genome sequencing and annotation.</title>
        <authorList>
            <consortium name="The Broad Institute Genomics Platform"/>
            <consortium name="The Broad Institute Genome Sequencing Center for Infectious Disease"/>
            <person name="Wu L."/>
            <person name="Ma J."/>
        </authorList>
    </citation>
    <scope>NUCLEOTIDE SEQUENCE [LARGE SCALE GENOMIC DNA]</scope>
    <source>
        <strain evidence="2 3">JCM 4524</strain>
    </source>
</reference>
<gene>
    <name evidence="2" type="ORF">GCM10010307_69100</name>
</gene>
<protein>
    <recommendedName>
        <fullName evidence="4">WXG100 family type VII secretion target</fullName>
    </recommendedName>
</protein>
<keyword evidence="3" id="KW-1185">Reference proteome</keyword>
<organism evidence="2 3">
    <name type="scientific">Streptomyces vastus</name>
    <dbReference type="NCBI Taxonomy" id="285451"/>
    <lineage>
        <taxon>Bacteria</taxon>
        <taxon>Bacillati</taxon>
        <taxon>Actinomycetota</taxon>
        <taxon>Actinomycetes</taxon>
        <taxon>Kitasatosporales</taxon>
        <taxon>Streptomycetaceae</taxon>
        <taxon>Streptomyces</taxon>
    </lineage>
</organism>
<evidence type="ECO:0008006" key="4">
    <source>
        <dbReference type="Google" id="ProtNLM"/>
    </source>
</evidence>
<proteinExistence type="predicted"/>
<feature type="region of interest" description="Disordered" evidence="1">
    <location>
        <begin position="1"/>
        <end position="59"/>
    </location>
</feature>
<dbReference type="RefSeq" id="WP_344395200.1">
    <property type="nucleotide sequence ID" value="NZ_BAAASJ010000112.1"/>
</dbReference>
<dbReference type="Proteomes" id="UP001500151">
    <property type="component" value="Unassembled WGS sequence"/>
</dbReference>
<feature type="compositionally biased region" description="Polar residues" evidence="1">
    <location>
        <begin position="17"/>
        <end position="27"/>
    </location>
</feature>
<feature type="compositionally biased region" description="Low complexity" evidence="1">
    <location>
        <begin position="31"/>
        <end position="43"/>
    </location>
</feature>
<sequence length="165" mass="17455">MAWDEWEQLKTAAAERQSAQMQLNQMPADQGASSSGGSDSGDPQWGGGDGGSSRLKSSKAAWAKAGHDVGLLRESITKALTRLADGQTGLGDTAGCQAAVAQQELYESWKRYVGDVSGRCGDLGGLLEQSGHDLAKPDSALKEDLDRIRTRYQDTEAVGGQAKEK</sequence>
<comment type="caution">
    <text evidence="2">The sequence shown here is derived from an EMBL/GenBank/DDBJ whole genome shotgun (WGS) entry which is preliminary data.</text>
</comment>
<evidence type="ECO:0000313" key="2">
    <source>
        <dbReference type="EMBL" id="GAA2655954.1"/>
    </source>
</evidence>
<evidence type="ECO:0000256" key="1">
    <source>
        <dbReference type="SAM" id="MobiDB-lite"/>
    </source>
</evidence>
<dbReference type="EMBL" id="BAAASJ010000112">
    <property type="protein sequence ID" value="GAA2655954.1"/>
    <property type="molecule type" value="Genomic_DNA"/>
</dbReference>